<evidence type="ECO:0000256" key="1">
    <source>
        <dbReference type="SAM" id="Coils"/>
    </source>
</evidence>
<accession>B9SZG6</accession>
<proteinExistence type="predicted"/>
<evidence type="ECO:0000313" key="4">
    <source>
        <dbReference type="Proteomes" id="UP000008311"/>
    </source>
</evidence>
<name>B9SZG6_RICCO</name>
<keyword evidence="1" id="KW-0175">Coiled coil</keyword>
<feature type="region of interest" description="Disordered" evidence="2">
    <location>
        <begin position="62"/>
        <end position="88"/>
    </location>
</feature>
<feature type="coiled-coil region" evidence="1">
    <location>
        <begin position="30"/>
        <end position="57"/>
    </location>
</feature>
<evidence type="ECO:0000256" key="2">
    <source>
        <dbReference type="SAM" id="MobiDB-lite"/>
    </source>
</evidence>
<dbReference type="Proteomes" id="UP000008311">
    <property type="component" value="Unassembled WGS sequence"/>
</dbReference>
<keyword evidence="4" id="KW-1185">Reference proteome</keyword>
<reference evidence="4" key="1">
    <citation type="journal article" date="2010" name="Nat. Biotechnol.">
        <title>Draft genome sequence of the oilseed species Ricinus communis.</title>
        <authorList>
            <person name="Chan A.P."/>
            <person name="Crabtree J."/>
            <person name="Zhao Q."/>
            <person name="Lorenzi H."/>
            <person name="Orvis J."/>
            <person name="Puiu D."/>
            <person name="Melake-Berhan A."/>
            <person name="Jones K.M."/>
            <person name="Redman J."/>
            <person name="Chen G."/>
            <person name="Cahoon E.B."/>
            <person name="Gedil M."/>
            <person name="Stanke M."/>
            <person name="Haas B.J."/>
            <person name="Wortman J.R."/>
            <person name="Fraser-Liggett C.M."/>
            <person name="Ravel J."/>
            <person name="Rabinowicz P.D."/>
        </authorList>
    </citation>
    <scope>NUCLEOTIDE SEQUENCE [LARGE SCALE GENOMIC DNA]</scope>
    <source>
        <strain evidence="4">cv. Hale</strain>
    </source>
</reference>
<sequence length="88" mass="9815">MANTCASGGNQSQDGDKGLQAIWREIEEQQQSSKQLIQNMTQQLEALQTQLQVMMRVVGQRNGNNDEQQGERVGPIRPIVNPIPNVQN</sequence>
<dbReference type="EMBL" id="EQ974276">
    <property type="protein sequence ID" value="EEF31005.1"/>
    <property type="molecule type" value="Genomic_DNA"/>
</dbReference>
<dbReference type="AlphaFoldDB" id="B9SZG6"/>
<evidence type="ECO:0000313" key="3">
    <source>
        <dbReference type="EMBL" id="EEF31005.1"/>
    </source>
</evidence>
<gene>
    <name evidence="3" type="ORF">RCOM_0645310</name>
</gene>
<feature type="compositionally biased region" description="Low complexity" evidence="2">
    <location>
        <begin position="73"/>
        <end position="88"/>
    </location>
</feature>
<protein>
    <submittedName>
        <fullName evidence="3">Uncharacterized protein</fullName>
    </submittedName>
</protein>
<organism evidence="3 4">
    <name type="scientific">Ricinus communis</name>
    <name type="common">Castor bean</name>
    <dbReference type="NCBI Taxonomy" id="3988"/>
    <lineage>
        <taxon>Eukaryota</taxon>
        <taxon>Viridiplantae</taxon>
        <taxon>Streptophyta</taxon>
        <taxon>Embryophyta</taxon>
        <taxon>Tracheophyta</taxon>
        <taxon>Spermatophyta</taxon>
        <taxon>Magnoliopsida</taxon>
        <taxon>eudicotyledons</taxon>
        <taxon>Gunneridae</taxon>
        <taxon>Pentapetalae</taxon>
        <taxon>rosids</taxon>
        <taxon>fabids</taxon>
        <taxon>Malpighiales</taxon>
        <taxon>Euphorbiaceae</taxon>
        <taxon>Acalyphoideae</taxon>
        <taxon>Acalypheae</taxon>
        <taxon>Ricinus</taxon>
    </lineage>
</organism>
<dbReference type="InParanoid" id="B9SZG6"/>